<dbReference type="PANTHER" id="PTHR15272:SF0">
    <property type="entry name" value="CHROMATIN ASSEMBLY FACTOR 1 SUBUNIT A"/>
    <property type="match status" value="1"/>
</dbReference>
<feature type="domain" description="Chromatin assembly factor 1 subunit Cac1-like C-terminal" evidence="7">
    <location>
        <begin position="726"/>
        <end position="768"/>
    </location>
</feature>
<dbReference type="InterPro" id="IPR022043">
    <property type="entry name" value="CAF1A_DD"/>
</dbReference>
<feature type="region of interest" description="Disordered" evidence="5">
    <location>
        <begin position="474"/>
        <end position="568"/>
    </location>
</feature>
<feature type="compositionally biased region" description="Acidic residues" evidence="5">
    <location>
        <begin position="557"/>
        <end position="568"/>
    </location>
</feature>
<dbReference type="OrthoDB" id="440676at2759"/>
<feature type="domain" description="Chromatin assembly factor 1 subunit A dimerization" evidence="6">
    <location>
        <begin position="440"/>
        <end position="513"/>
    </location>
</feature>
<dbReference type="AlphaFoldDB" id="A0A9W8G506"/>
<proteinExistence type="predicted"/>
<dbReference type="PANTHER" id="PTHR15272">
    <property type="entry name" value="CHROMATIN ASSEMBLY FACTOR 1 SUBUNIT A CAF-1 SUBUNIT A"/>
    <property type="match status" value="1"/>
</dbReference>
<evidence type="ECO:0000256" key="2">
    <source>
        <dbReference type="ARBA" id="ARBA00022763"/>
    </source>
</evidence>
<feature type="compositionally biased region" description="Polar residues" evidence="5">
    <location>
        <begin position="69"/>
        <end position="82"/>
    </location>
</feature>
<protein>
    <submittedName>
        <fullName evidence="8">Uncharacterized protein</fullName>
    </submittedName>
</protein>
<evidence type="ECO:0000256" key="3">
    <source>
        <dbReference type="ARBA" id="ARBA00023204"/>
    </source>
</evidence>
<dbReference type="GO" id="GO:0006334">
    <property type="term" value="P:nucleosome assembly"/>
    <property type="evidence" value="ECO:0007669"/>
    <property type="project" value="TreeGrafter"/>
</dbReference>
<name>A0A9W8G506_9FUNG</name>
<dbReference type="Pfam" id="PF21796">
    <property type="entry name" value="Cac1_C"/>
    <property type="match status" value="1"/>
</dbReference>
<evidence type="ECO:0000313" key="9">
    <source>
        <dbReference type="Proteomes" id="UP001151518"/>
    </source>
</evidence>
<evidence type="ECO:0000259" key="7">
    <source>
        <dbReference type="Pfam" id="PF21796"/>
    </source>
</evidence>
<keyword evidence="3" id="KW-0234">DNA repair</keyword>
<dbReference type="Proteomes" id="UP001151518">
    <property type="component" value="Unassembled WGS sequence"/>
</dbReference>
<keyword evidence="4" id="KW-0539">Nucleus</keyword>
<dbReference type="EMBL" id="JANBTW010000048">
    <property type="protein sequence ID" value="KAJ2675463.1"/>
    <property type="molecule type" value="Genomic_DNA"/>
</dbReference>
<feature type="compositionally biased region" description="Acidic residues" evidence="5">
    <location>
        <begin position="541"/>
        <end position="550"/>
    </location>
</feature>
<dbReference type="GO" id="GO:0005634">
    <property type="term" value="C:nucleus"/>
    <property type="evidence" value="ECO:0007669"/>
    <property type="project" value="UniProtKB-SubCell"/>
</dbReference>
<feature type="region of interest" description="Disordered" evidence="5">
    <location>
        <begin position="813"/>
        <end position="832"/>
    </location>
</feature>
<sequence length="832" mass="93119">MTTADKLGGSKKKKPASLMRFFGRQSSKEELNSNDFDNGDDATKTDKQRAESTPIEQTTPKNKKPATAGKNTENSSAGLTPTPSSLDFGTLVSFKNGKMFFAEKKLGLERHPSVIAAVFKFHQLIAHLKQEDSSGLPLTEIPSEHWPLLAMMVQERDATINTLIKSIEQQLCPVVFGEDRSSNSDILAHGAVENAILQIAEHKNYGPTLSELQKCCEIELEEIPSNLSIQRWEVRDISLLPEDVRDVVMKRRETRKNAQIQCIDWFQSLDADTQAQILAGTLKKLKIKGQSTSNKDGHPSDDFLANAPKAAHTLRGQRSIQTFFGTEKNQEKEKKIFTTAQLAEPKGFYESTFLPFHLRLNTEMHQYQRPASFDPTNIDKLLSGDDTGGYAPNHRDLLHIFVNTRKEIQTKRKSTPPVCEGVEIDEAEIQLLRLRQMPMKLLHFYGSRRPDYWGTWSKRLCKVSRRRPFAADTDQLDYEVDSDAEWEIEDDEEGEELHSDNEDEDDEDEDDEDFDEENGFIVGDRVAKPRSSNHKTLSGDAMDDDSDDSSDNSVFNSEDEEIEEIDPDEEVCADAMDVDDVKVSVSVKDNVCIPEMSKHTKTLSAEYSRYHVAKKTKQNSKQKRQKLVPLTPIVVGLVWSDDALNGQSSMDYISDAATSKSTMLAQLSVAAIGTNMPLCISVDPYDVLPSKSGNSNTGVSNGTKGGSMLGTPTRKGKAITDDDLFAIVSIVHGSSFGISKLVDEVRMRIPEATKAQIERLIHEHASKEKRPPATRHIWYVSRSLVEKAQIARKANPNSNKDINVDGIVEEQECLDFGNPHKRQRTDSNDNNS</sequence>
<evidence type="ECO:0000256" key="4">
    <source>
        <dbReference type="ARBA" id="ARBA00023242"/>
    </source>
</evidence>
<feature type="compositionally biased region" description="Acidic residues" evidence="5">
    <location>
        <begin position="474"/>
        <end position="518"/>
    </location>
</feature>
<feature type="compositionally biased region" description="Basic and acidic residues" evidence="5">
    <location>
        <begin position="41"/>
        <end position="50"/>
    </location>
</feature>
<evidence type="ECO:0000256" key="5">
    <source>
        <dbReference type="SAM" id="MobiDB-lite"/>
    </source>
</evidence>
<comment type="caution">
    <text evidence="8">The sequence shown here is derived from an EMBL/GenBank/DDBJ whole genome shotgun (WGS) entry which is preliminary data.</text>
</comment>
<dbReference type="GO" id="GO:0006281">
    <property type="term" value="P:DNA repair"/>
    <property type="evidence" value="ECO:0007669"/>
    <property type="project" value="UniProtKB-KW"/>
</dbReference>
<organism evidence="8 9">
    <name type="scientific">Coemansia spiralis</name>
    <dbReference type="NCBI Taxonomy" id="417178"/>
    <lineage>
        <taxon>Eukaryota</taxon>
        <taxon>Fungi</taxon>
        <taxon>Fungi incertae sedis</taxon>
        <taxon>Zoopagomycota</taxon>
        <taxon>Kickxellomycotina</taxon>
        <taxon>Kickxellomycetes</taxon>
        <taxon>Kickxellales</taxon>
        <taxon>Kickxellaceae</taxon>
        <taxon>Coemansia</taxon>
    </lineage>
</organism>
<dbReference type="GO" id="GO:0033186">
    <property type="term" value="C:CAF-1 complex"/>
    <property type="evidence" value="ECO:0007669"/>
    <property type="project" value="TreeGrafter"/>
</dbReference>
<dbReference type="InterPro" id="IPR048800">
    <property type="entry name" value="Cac1-like_C"/>
</dbReference>
<reference evidence="8" key="1">
    <citation type="submission" date="2022-07" db="EMBL/GenBank/DDBJ databases">
        <title>Phylogenomic reconstructions and comparative analyses of Kickxellomycotina fungi.</title>
        <authorList>
            <person name="Reynolds N.K."/>
            <person name="Stajich J.E."/>
            <person name="Barry K."/>
            <person name="Grigoriev I.V."/>
            <person name="Crous P."/>
            <person name="Smith M.E."/>
        </authorList>
    </citation>
    <scope>NUCLEOTIDE SEQUENCE</scope>
    <source>
        <strain evidence="8">NRRL 3115</strain>
    </source>
</reference>
<feature type="region of interest" description="Disordered" evidence="5">
    <location>
        <begin position="1"/>
        <end position="82"/>
    </location>
</feature>
<gene>
    <name evidence="8" type="ORF">GGI25_003971</name>
</gene>
<keyword evidence="2" id="KW-0227">DNA damage</keyword>
<evidence type="ECO:0000313" key="8">
    <source>
        <dbReference type="EMBL" id="KAJ2675463.1"/>
    </source>
</evidence>
<comment type="subcellular location">
    <subcellularLocation>
        <location evidence="1">Nucleus</location>
    </subcellularLocation>
</comment>
<dbReference type="Pfam" id="PF12253">
    <property type="entry name" value="CAF1A_dimeriz"/>
    <property type="match status" value="1"/>
</dbReference>
<accession>A0A9W8G506</accession>
<evidence type="ECO:0000256" key="1">
    <source>
        <dbReference type="ARBA" id="ARBA00004123"/>
    </source>
</evidence>
<evidence type="ECO:0000259" key="6">
    <source>
        <dbReference type="Pfam" id="PF12253"/>
    </source>
</evidence>